<feature type="signal peptide" evidence="24">
    <location>
        <begin position="1"/>
        <end position="24"/>
    </location>
</feature>
<evidence type="ECO:0000313" key="27">
    <source>
        <dbReference type="Proteomes" id="UP000245942"/>
    </source>
</evidence>
<keyword evidence="16" id="KW-0170">Cobalt</keyword>
<dbReference type="GO" id="GO:0071555">
    <property type="term" value="P:cell wall organization"/>
    <property type="evidence" value="ECO:0007669"/>
    <property type="project" value="UniProtKB-KW"/>
</dbReference>
<feature type="compositionally biased region" description="Polar residues" evidence="22">
    <location>
        <begin position="385"/>
        <end position="398"/>
    </location>
</feature>
<keyword evidence="7" id="KW-0964">Secreted</keyword>
<feature type="region of interest" description="Disordered" evidence="22">
    <location>
        <begin position="385"/>
        <end position="426"/>
    </location>
</feature>
<keyword evidence="17" id="KW-0449">Lipoprotein</keyword>
<evidence type="ECO:0000256" key="22">
    <source>
        <dbReference type="SAM" id="MobiDB-lite"/>
    </source>
</evidence>
<keyword evidence="15" id="KW-0119">Carbohydrate metabolism</keyword>
<comment type="similarity">
    <text evidence="4">Belongs to the polysaccharide deacetylase family.</text>
</comment>
<dbReference type="GO" id="GO:0005886">
    <property type="term" value="C:plasma membrane"/>
    <property type="evidence" value="ECO:0007669"/>
    <property type="project" value="UniProtKB-SubCell"/>
</dbReference>
<keyword evidence="12" id="KW-0146">Chitin degradation</keyword>
<evidence type="ECO:0000256" key="1">
    <source>
        <dbReference type="ARBA" id="ARBA00001941"/>
    </source>
</evidence>
<keyword evidence="13 23" id="KW-0472">Membrane</keyword>
<feature type="transmembrane region" description="Helical" evidence="23">
    <location>
        <begin position="428"/>
        <end position="451"/>
    </location>
</feature>
<accession>A0A316UC79</accession>
<sequence>MVHFTSLAAVAAAAVLASSPLVSASAHQHIKRQATATSKLPASLSSAIKDITSGVPKHTPTYTLSTTYSAGATNTFISGAPALPATTALTIADFPTLDVVPPTNSSQAKAWLAQYDLSGVPDIPVTTDSASCSSNAENLADAAKNHWWTCGGYTTDTDITVCPDENTWGVSYDDGPSPYTPKLLKALEDNGDLKATFFVVGSRVLSRPEMLQYEYMQGHQISVHTWSHPALTTLSNEEILLELAWTKEVIRQTIGVTPNTMRPPYGDIDDRVRAICKLLDLTPIIWTSTSDGSNFDTNDWQIQGGAVSTEEVVETFETILEKVPTLDTGYIVLQHDLYEQSTELAVDVVLPIALSMQPTQSLMPIITCLKQDLGNAYIETNANTSESEPYATGTSSVASQTRTSTAGGSTGTSGGSSSSSDTTSTSGAMTLAVAGPVAALAGLVSFGMALLA</sequence>
<feature type="domain" description="NodB homology" evidence="25">
    <location>
        <begin position="166"/>
        <end position="378"/>
    </location>
</feature>
<dbReference type="FunFam" id="3.20.20.370:FF:000004">
    <property type="entry name" value="Related to Chitin deacetylase"/>
    <property type="match status" value="1"/>
</dbReference>
<keyword evidence="8" id="KW-0336">GPI-anchor</keyword>
<evidence type="ECO:0000256" key="16">
    <source>
        <dbReference type="ARBA" id="ARBA00023285"/>
    </source>
</evidence>
<dbReference type="RefSeq" id="XP_025349939.1">
    <property type="nucleotide sequence ID" value="XM_025491598.1"/>
</dbReference>
<dbReference type="OrthoDB" id="407355at2759"/>
<dbReference type="GO" id="GO:0098552">
    <property type="term" value="C:side of membrane"/>
    <property type="evidence" value="ECO:0007669"/>
    <property type="project" value="UniProtKB-KW"/>
</dbReference>
<gene>
    <name evidence="26" type="ORF">BCV69DRAFT_280389</name>
</gene>
<keyword evidence="23" id="KW-0812">Transmembrane</keyword>
<evidence type="ECO:0000313" key="26">
    <source>
        <dbReference type="EMBL" id="PWN22779.1"/>
    </source>
</evidence>
<evidence type="ECO:0000256" key="5">
    <source>
        <dbReference type="ARBA" id="ARBA00022475"/>
    </source>
</evidence>
<dbReference type="Pfam" id="PF01522">
    <property type="entry name" value="Polysacc_deac_1"/>
    <property type="match status" value="1"/>
</dbReference>
<keyword evidence="5" id="KW-1003">Cell membrane</keyword>
<dbReference type="PROSITE" id="PS51677">
    <property type="entry name" value="NODB"/>
    <property type="match status" value="1"/>
</dbReference>
<evidence type="ECO:0000256" key="2">
    <source>
        <dbReference type="ARBA" id="ARBA00004191"/>
    </source>
</evidence>
<keyword evidence="23" id="KW-1133">Transmembrane helix</keyword>
<dbReference type="GO" id="GO:0004099">
    <property type="term" value="F:chitin deacetylase activity"/>
    <property type="evidence" value="ECO:0007669"/>
    <property type="project" value="UniProtKB-EC"/>
</dbReference>
<name>A0A316UC79_9BASI</name>
<keyword evidence="18" id="KW-0961">Cell wall biogenesis/degradation</keyword>
<dbReference type="InterPro" id="IPR050248">
    <property type="entry name" value="Polysacc_deacetylase_ArnD"/>
</dbReference>
<evidence type="ECO:0000256" key="20">
    <source>
        <dbReference type="ARBA" id="ARBA00024056"/>
    </source>
</evidence>
<evidence type="ECO:0000256" key="19">
    <source>
        <dbReference type="ARBA" id="ARBA00023326"/>
    </source>
</evidence>
<dbReference type="EC" id="3.5.1.41" evidence="20"/>
<evidence type="ECO:0000259" key="25">
    <source>
        <dbReference type="PROSITE" id="PS51677"/>
    </source>
</evidence>
<feature type="compositionally biased region" description="Low complexity" evidence="22">
    <location>
        <begin position="415"/>
        <end position="426"/>
    </location>
</feature>
<evidence type="ECO:0000256" key="21">
    <source>
        <dbReference type="ARBA" id="ARBA00048494"/>
    </source>
</evidence>
<evidence type="ECO:0000256" key="11">
    <source>
        <dbReference type="ARBA" id="ARBA00022801"/>
    </source>
</evidence>
<evidence type="ECO:0000256" key="9">
    <source>
        <dbReference type="ARBA" id="ARBA00022723"/>
    </source>
</evidence>
<evidence type="ECO:0000256" key="10">
    <source>
        <dbReference type="ARBA" id="ARBA00022729"/>
    </source>
</evidence>
<evidence type="ECO:0000256" key="14">
    <source>
        <dbReference type="ARBA" id="ARBA00023180"/>
    </source>
</evidence>
<keyword evidence="6" id="KW-0134">Cell wall</keyword>
<comment type="catalytic activity">
    <reaction evidence="21">
        <text>[(1-&gt;4)-N-acetyl-beta-D-glucosaminyl](n) + n H2O = chitosan + n acetate</text>
        <dbReference type="Rhea" id="RHEA:10464"/>
        <dbReference type="Rhea" id="RHEA-COMP:9593"/>
        <dbReference type="Rhea" id="RHEA-COMP:9597"/>
        <dbReference type="ChEBI" id="CHEBI:15377"/>
        <dbReference type="ChEBI" id="CHEBI:17029"/>
        <dbReference type="ChEBI" id="CHEBI:30089"/>
        <dbReference type="ChEBI" id="CHEBI:57704"/>
        <dbReference type="EC" id="3.5.1.41"/>
    </reaction>
    <physiologicalReaction direction="left-to-right" evidence="21">
        <dbReference type="Rhea" id="RHEA:10465"/>
    </physiologicalReaction>
</comment>
<feature type="chain" id="PRO_5016240837" description="chitin deacetylase" evidence="24">
    <location>
        <begin position="25"/>
        <end position="452"/>
    </location>
</feature>
<dbReference type="GO" id="GO:0009272">
    <property type="term" value="P:fungal-type cell wall biogenesis"/>
    <property type="evidence" value="ECO:0007669"/>
    <property type="project" value="UniProtKB-ARBA"/>
</dbReference>
<dbReference type="SUPFAM" id="SSF88713">
    <property type="entry name" value="Glycoside hydrolase/deacetylase"/>
    <property type="match status" value="1"/>
</dbReference>
<dbReference type="STRING" id="1684307.A0A316UC79"/>
<dbReference type="Proteomes" id="UP000245942">
    <property type="component" value="Unassembled WGS sequence"/>
</dbReference>
<keyword evidence="19" id="KW-0624">Polysaccharide degradation</keyword>
<reference evidence="26 27" key="1">
    <citation type="journal article" date="2018" name="Mol. Biol. Evol.">
        <title>Broad Genomic Sampling Reveals a Smut Pathogenic Ancestry of the Fungal Clade Ustilaginomycotina.</title>
        <authorList>
            <person name="Kijpornyongpan T."/>
            <person name="Mondo S.J."/>
            <person name="Barry K."/>
            <person name="Sandor L."/>
            <person name="Lee J."/>
            <person name="Lipzen A."/>
            <person name="Pangilinan J."/>
            <person name="LaButti K."/>
            <person name="Hainaut M."/>
            <person name="Henrissat B."/>
            <person name="Grigoriev I.V."/>
            <person name="Spatafora J.W."/>
            <person name="Aime M.C."/>
        </authorList>
    </citation>
    <scope>NUCLEOTIDE SEQUENCE [LARGE SCALE GENOMIC DNA]</scope>
    <source>
        <strain evidence="26 27">MCA 4718</strain>
    </source>
</reference>
<dbReference type="PANTHER" id="PTHR10587:SF133">
    <property type="entry name" value="CHITIN DEACETYLASE 1-RELATED"/>
    <property type="match status" value="1"/>
</dbReference>
<evidence type="ECO:0000256" key="17">
    <source>
        <dbReference type="ARBA" id="ARBA00023288"/>
    </source>
</evidence>
<dbReference type="Gene3D" id="3.20.20.370">
    <property type="entry name" value="Glycoside hydrolase/deacetylase"/>
    <property type="match status" value="1"/>
</dbReference>
<evidence type="ECO:0000256" key="18">
    <source>
        <dbReference type="ARBA" id="ARBA00023316"/>
    </source>
</evidence>
<evidence type="ECO:0000256" key="6">
    <source>
        <dbReference type="ARBA" id="ARBA00022512"/>
    </source>
</evidence>
<dbReference type="GO" id="GO:0006032">
    <property type="term" value="P:chitin catabolic process"/>
    <property type="evidence" value="ECO:0007669"/>
    <property type="project" value="UniProtKB-KW"/>
</dbReference>
<evidence type="ECO:0000256" key="13">
    <source>
        <dbReference type="ARBA" id="ARBA00023136"/>
    </source>
</evidence>
<dbReference type="GO" id="GO:0000272">
    <property type="term" value="P:polysaccharide catabolic process"/>
    <property type="evidence" value="ECO:0007669"/>
    <property type="project" value="UniProtKB-KW"/>
</dbReference>
<evidence type="ECO:0000256" key="7">
    <source>
        <dbReference type="ARBA" id="ARBA00022525"/>
    </source>
</evidence>
<keyword evidence="27" id="KW-1185">Reference proteome</keyword>
<dbReference type="GeneID" id="37013332"/>
<evidence type="ECO:0000256" key="4">
    <source>
        <dbReference type="ARBA" id="ARBA00010973"/>
    </source>
</evidence>
<dbReference type="EMBL" id="KZ819322">
    <property type="protein sequence ID" value="PWN22779.1"/>
    <property type="molecule type" value="Genomic_DNA"/>
</dbReference>
<evidence type="ECO:0000256" key="3">
    <source>
        <dbReference type="ARBA" id="ARBA00004609"/>
    </source>
</evidence>
<dbReference type="InterPro" id="IPR002509">
    <property type="entry name" value="NODB_dom"/>
</dbReference>
<evidence type="ECO:0000256" key="24">
    <source>
        <dbReference type="SAM" id="SignalP"/>
    </source>
</evidence>
<keyword evidence="10 24" id="KW-0732">Signal</keyword>
<evidence type="ECO:0000256" key="23">
    <source>
        <dbReference type="SAM" id="Phobius"/>
    </source>
</evidence>
<protein>
    <recommendedName>
        <fullName evidence="20">chitin deacetylase</fullName>
        <ecNumber evidence="20">3.5.1.41</ecNumber>
    </recommendedName>
</protein>
<keyword evidence="11 26" id="KW-0378">Hydrolase</keyword>
<comment type="cofactor">
    <cofactor evidence="1">
        <name>Co(2+)</name>
        <dbReference type="ChEBI" id="CHEBI:48828"/>
    </cofactor>
</comment>
<dbReference type="PANTHER" id="PTHR10587">
    <property type="entry name" value="GLYCOSYL TRANSFERASE-RELATED"/>
    <property type="match status" value="1"/>
</dbReference>
<evidence type="ECO:0000256" key="15">
    <source>
        <dbReference type="ARBA" id="ARBA00023277"/>
    </source>
</evidence>
<organism evidence="26 27">
    <name type="scientific">Pseudomicrostroma glucosiphilum</name>
    <dbReference type="NCBI Taxonomy" id="1684307"/>
    <lineage>
        <taxon>Eukaryota</taxon>
        <taxon>Fungi</taxon>
        <taxon>Dikarya</taxon>
        <taxon>Basidiomycota</taxon>
        <taxon>Ustilaginomycotina</taxon>
        <taxon>Exobasidiomycetes</taxon>
        <taxon>Microstromatales</taxon>
        <taxon>Microstromatales incertae sedis</taxon>
        <taxon>Pseudomicrostroma</taxon>
    </lineage>
</organism>
<evidence type="ECO:0000256" key="12">
    <source>
        <dbReference type="ARBA" id="ARBA00023024"/>
    </source>
</evidence>
<dbReference type="InterPro" id="IPR011330">
    <property type="entry name" value="Glyco_hydro/deAcase_b/a-brl"/>
</dbReference>
<keyword evidence="9" id="KW-0479">Metal-binding</keyword>
<proteinExistence type="inferred from homology"/>
<evidence type="ECO:0000256" key="8">
    <source>
        <dbReference type="ARBA" id="ARBA00022622"/>
    </source>
</evidence>
<dbReference type="GO" id="GO:0046872">
    <property type="term" value="F:metal ion binding"/>
    <property type="evidence" value="ECO:0007669"/>
    <property type="project" value="UniProtKB-KW"/>
</dbReference>
<keyword evidence="14" id="KW-0325">Glycoprotein</keyword>
<comment type="subcellular location">
    <subcellularLocation>
        <location evidence="3">Cell membrane</location>
        <topology evidence="3">Lipid-anchor</topology>
        <topology evidence="3">GPI-anchor</topology>
    </subcellularLocation>
    <subcellularLocation>
        <location evidence="2">Secreted</location>
        <location evidence="2">Cell wall</location>
    </subcellularLocation>
</comment>
<dbReference type="AlphaFoldDB" id="A0A316UC79"/>